<dbReference type="GO" id="GO:0000110">
    <property type="term" value="C:nucleotide-excision repair factor 1 complex"/>
    <property type="evidence" value="ECO:0007669"/>
    <property type="project" value="TreeGrafter"/>
</dbReference>
<evidence type="ECO:0000256" key="4">
    <source>
        <dbReference type="ARBA" id="ARBA00022759"/>
    </source>
</evidence>
<dbReference type="PANTHER" id="PTHR10150">
    <property type="entry name" value="DNA REPAIR ENDONUCLEASE XPF"/>
    <property type="match status" value="1"/>
</dbReference>
<keyword evidence="3" id="KW-0540">Nuclease</keyword>
<dbReference type="InterPro" id="IPR011335">
    <property type="entry name" value="Restrct_endonuc-II-like"/>
</dbReference>
<gene>
    <name evidence="12" type="ORF">NE237_026566</name>
</gene>
<dbReference type="Gene3D" id="3.40.50.10130">
    <property type="match status" value="1"/>
</dbReference>
<evidence type="ECO:0000256" key="8">
    <source>
        <dbReference type="ARBA" id="ARBA00023204"/>
    </source>
</evidence>
<dbReference type="SUPFAM" id="SSF47781">
    <property type="entry name" value="RuvA domain 2-like"/>
    <property type="match status" value="1"/>
</dbReference>
<dbReference type="CDD" id="cd20078">
    <property type="entry name" value="XPF_nuclease_XPF_euk"/>
    <property type="match status" value="1"/>
</dbReference>
<dbReference type="GO" id="GO:1901255">
    <property type="term" value="P:nucleotide-excision repair involved in interstrand cross-link repair"/>
    <property type="evidence" value="ECO:0007669"/>
    <property type="project" value="TreeGrafter"/>
</dbReference>
<dbReference type="InterPro" id="IPR047520">
    <property type="entry name" value="XPF_nuclease"/>
</dbReference>
<dbReference type="GO" id="GO:0000014">
    <property type="term" value="F:single-stranded DNA endodeoxyribonuclease activity"/>
    <property type="evidence" value="ECO:0007669"/>
    <property type="project" value="TreeGrafter"/>
</dbReference>
<dbReference type="InterPro" id="IPR010994">
    <property type="entry name" value="RuvA_2-like"/>
</dbReference>
<evidence type="ECO:0000259" key="11">
    <source>
        <dbReference type="SMART" id="SM00891"/>
    </source>
</evidence>
<name>A0A9Q0H7C1_9MAGN</name>
<evidence type="ECO:0000256" key="7">
    <source>
        <dbReference type="ARBA" id="ARBA00023125"/>
    </source>
</evidence>
<keyword evidence="8" id="KW-0234">DNA repair</keyword>
<evidence type="ECO:0000313" key="13">
    <source>
        <dbReference type="Proteomes" id="UP001141806"/>
    </source>
</evidence>
<comment type="subcellular location">
    <subcellularLocation>
        <location evidence="1">Nucleus</location>
    </subcellularLocation>
</comment>
<dbReference type="GO" id="GO:0000712">
    <property type="term" value="P:resolution of meiotic recombination intermediates"/>
    <property type="evidence" value="ECO:0007669"/>
    <property type="project" value="TreeGrafter"/>
</dbReference>
<protein>
    <recommendedName>
        <fullName evidence="11">ERCC4 domain-containing protein</fullName>
    </recommendedName>
</protein>
<keyword evidence="13" id="KW-1185">Reference proteome</keyword>
<keyword evidence="4" id="KW-0255">Endonuclease</keyword>
<dbReference type="Proteomes" id="UP001141806">
    <property type="component" value="Unassembled WGS sequence"/>
</dbReference>
<dbReference type="FunFam" id="3.40.50.10130:FF:000002">
    <property type="entry name" value="DNA repair endonuclease XPF"/>
    <property type="match status" value="1"/>
</dbReference>
<dbReference type="EMBL" id="JAMYWD010000010">
    <property type="protein sequence ID" value="KAJ4959455.1"/>
    <property type="molecule type" value="Genomic_DNA"/>
</dbReference>
<keyword evidence="5" id="KW-0227">DNA damage</keyword>
<dbReference type="PANTHER" id="PTHR10150:SF0">
    <property type="entry name" value="DNA REPAIR ENDONUCLEASE XPF"/>
    <property type="match status" value="1"/>
</dbReference>
<keyword evidence="6" id="KW-0378">Hydrolase</keyword>
<organism evidence="12 13">
    <name type="scientific">Protea cynaroides</name>
    <dbReference type="NCBI Taxonomy" id="273540"/>
    <lineage>
        <taxon>Eukaryota</taxon>
        <taxon>Viridiplantae</taxon>
        <taxon>Streptophyta</taxon>
        <taxon>Embryophyta</taxon>
        <taxon>Tracheophyta</taxon>
        <taxon>Spermatophyta</taxon>
        <taxon>Magnoliopsida</taxon>
        <taxon>Proteales</taxon>
        <taxon>Proteaceae</taxon>
        <taxon>Protea</taxon>
    </lineage>
</organism>
<evidence type="ECO:0000256" key="6">
    <source>
        <dbReference type="ARBA" id="ARBA00022801"/>
    </source>
</evidence>
<accession>A0A9Q0H7C1</accession>
<sequence length="981" mass="110394">MVQFHEHIISDLLEDSNGGLVVISSGLALHKLVSSLLLLHSPSQGTLLILSATPSQRSSIISTLESFENPNPNLLPSEITSELSAQYRHSLYTSGSIFFITSRILIVDLLNSKVPTSNIAGLIILNAHSLSETCTEAFIVRIFRSLNRTGYVRAFSDKPQAMVSGFSKAERIMKCLFVRRLHLWPRFQVYVSQDLERDPPIVVDIRVSQSNLMKGIQKAIVEVMDACLKEMRKTNKVDIEDLTVENGLFKSFDEIVRRQLDPIWHTLGKKTKQLVSDLKTLRKLLDYLVRYDAVTYLKYLDTLRVSEGIRSVWIFADSSHKIFECAKKRVYQLVRSDGVKLIPEVKKAMTKKRKLKDGNTEKEAKVDSSGMSSSSRVVIEEILEEAPKWKVLREVLEEIEEERQKQAMSSGGDQTAEISEADESIVLVACKDERSCMQLEDSVMKGPQQVIREEWEKYLRSKAELHGIRTRNRKKLKEPKGFGILNGVVPAMSREDSESVSINTLEHDALMAAASEISNTSEGNDVVTDNPQSTGIGGRGKGRGKRSKKAAADVQTSRSTNSRNRDEMKSGISVSKTEGGETYPKEADGCHKDIQKSSCVHRAVLWKHNKGLNPTDTNVKPIPVVHFYAIDSEQHILDIMKPSVVIVYHPDMAFVREIEVYKAENPSKKLKVYFLFYEDSTEVQKFEASIRRENGAFESLIRQKSLMMIPVDQDGRCLVLTTSSEPQASTLQNSITRKAGGRKEVEKEMQVIVDMREFMSSLPNVLHQKGMHIIPVVLEVGDYVLSPLICVERKSIQDLFQSFASGRLYHQVETMMRYYRIPVLLIEFSQDKSFSFQSGSEIGDDVSLTSIISKLSLLVMHFPRLRLVWSRSLHATAEIFASLKANQDEPDEKKAVRVGVPSNEGIVEDDVRAENYNTTAVEFLRRLPGVTDSNYRSLMDGCNSLAELALLSVEKLAELMGGQRAAQTLRDFLDAKYPTLS</sequence>
<dbReference type="GO" id="GO:0003684">
    <property type="term" value="F:damaged DNA binding"/>
    <property type="evidence" value="ECO:0007669"/>
    <property type="project" value="TreeGrafter"/>
</dbReference>
<evidence type="ECO:0000256" key="1">
    <source>
        <dbReference type="ARBA" id="ARBA00004123"/>
    </source>
</evidence>
<reference evidence="12" key="1">
    <citation type="journal article" date="2023" name="Plant J.">
        <title>The genome of the king protea, Protea cynaroides.</title>
        <authorList>
            <person name="Chang J."/>
            <person name="Duong T.A."/>
            <person name="Schoeman C."/>
            <person name="Ma X."/>
            <person name="Roodt D."/>
            <person name="Barker N."/>
            <person name="Li Z."/>
            <person name="Van de Peer Y."/>
            <person name="Mizrachi E."/>
        </authorList>
    </citation>
    <scope>NUCLEOTIDE SEQUENCE</scope>
    <source>
        <tissue evidence="12">Young leaves</tissue>
    </source>
</reference>
<keyword evidence="9" id="KW-0539">Nucleus</keyword>
<dbReference type="GO" id="GO:0000724">
    <property type="term" value="P:double-strand break repair via homologous recombination"/>
    <property type="evidence" value="ECO:0007669"/>
    <property type="project" value="TreeGrafter"/>
</dbReference>
<keyword evidence="7" id="KW-0238">DNA-binding</keyword>
<feature type="domain" description="ERCC4" evidence="11">
    <location>
        <begin position="750"/>
        <end position="830"/>
    </location>
</feature>
<evidence type="ECO:0000256" key="5">
    <source>
        <dbReference type="ARBA" id="ARBA00022763"/>
    </source>
</evidence>
<evidence type="ECO:0000313" key="12">
    <source>
        <dbReference type="EMBL" id="KAJ4959455.1"/>
    </source>
</evidence>
<dbReference type="GO" id="GO:0003697">
    <property type="term" value="F:single-stranded DNA binding"/>
    <property type="evidence" value="ECO:0007669"/>
    <property type="project" value="TreeGrafter"/>
</dbReference>
<feature type="compositionally biased region" description="Basic residues" evidence="10">
    <location>
        <begin position="540"/>
        <end position="549"/>
    </location>
</feature>
<dbReference type="Gene3D" id="1.10.150.20">
    <property type="entry name" value="5' to 3' exonuclease, C-terminal subdomain"/>
    <property type="match status" value="1"/>
</dbReference>
<evidence type="ECO:0000256" key="3">
    <source>
        <dbReference type="ARBA" id="ARBA00022722"/>
    </source>
</evidence>
<feature type="compositionally biased region" description="Polar residues" evidence="10">
    <location>
        <begin position="517"/>
        <end position="534"/>
    </location>
</feature>
<dbReference type="Pfam" id="PF02732">
    <property type="entry name" value="ERCC4"/>
    <property type="match status" value="1"/>
</dbReference>
<comment type="caution">
    <text evidence="12">The sequence shown here is derived from an EMBL/GenBank/DDBJ whole genome shotgun (WGS) entry which is preliminary data.</text>
</comment>
<evidence type="ECO:0000256" key="2">
    <source>
        <dbReference type="ARBA" id="ARBA00010015"/>
    </source>
</evidence>
<comment type="similarity">
    <text evidence="2">Belongs to the XPF family.</text>
</comment>
<dbReference type="AlphaFoldDB" id="A0A9Q0H7C1"/>
<feature type="region of interest" description="Disordered" evidence="10">
    <location>
        <begin position="517"/>
        <end position="589"/>
    </location>
</feature>
<evidence type="ECO:0000256" key="9">
    <source>
        <dbReference type="ARBA" id="ARBA00023242"/>
    </source>
</evidence>
<dbReference type="SMART" id="SM00891">
    <property type="entry name" value="ERCC4"/>
    <property type="match status" value="1"/>
</dbReference>
<proteinExistence type="inferred from homology"/>
<dbReference type="FunFam" id="1.10.150.20:FF:000038">
    <property type="entry name" value="DNA repair endonuclease UVH1"/>
    <property type="match status" value="1"/>
</dbReference>
<evidence type="ECO:0000256" key="10">
    <source>
        <dbReference type="SAM" id="MobiDB-lite"/>
    </source>
</evidence>
<dbReference type="OrthoDB" id="361020at2759"/>
<dbReference type="SUPFAM" id="SSF52980">
    <property type="entry name" value="Restriction endonuclease-like"/>
    <property type="match status" value="1"/>
</dbReference>
<dbReference type="InterPro" id="IPR006166">
    <property type="entry name" value="ERCC4_domain"/>
</dbReference>